<name>A0AAV4QUQ4_CAEEX</name>
<dbReference type="AlphaFoldDB" id="A0AAV4QUQ4"/>
<proteinExistence type="predicted"/>
<protein>
    <submittedName>
        <fullName evidence="1">Uncharacterized protein</fullName>
    </submittedName>
</protein>
<sequence length="176" mass="20554">MWNSLSLVLTEQRSSILGIGKPFRQSEFSKHLMTSFYHETLLDPRQTYFGIHTRKQPHLGIEKPFRQCEGVLPETSDDIFYHETLSGSFTNKTFGKSLCTRLAMARRVSERRRHLRRCSSLNPGSVVVRLRFYPTWTNVCEKESRIPEDLIWKRKADLERKQLIEVIIPPCCLGRG</sequence>
<keyword evidence="2" id="KW-1185">Reference proteome</keyword>
<accession>A0AAV4QUQ4</accession>
<comment type="caution">
    <text evidence="1">The sequence shown here is derived from an EMBL/GenBank/DDBJ whole genome shotgun (WGS) entry which is preliminary data.</text>
</comment>
<dbReference type="Proteomes" id="UP001054945">
    <property type="component" value="Unassembled WGS sequence"/>
</dbReference>
<gene>
    <name evidence="1" type="ORF">CEXT_42721</name>
</gene>
<dbReference type="EMBL" id="BPLR01007001">
    <property type="protein sequence ID" value="GIY13778.1"/>
    <property type="molecule type" value="Genomic_DNA"/>
</dbReference>
<reference evidence="1 2" key="1">
    <citation type="submission" date="2021-06" db="EMBL/GenBank/DDBJ databases">
        <title>Caerostris extrusa draft genome.</title>
        <authorList>
            <person name="Kono N."/>
            <person name="Arakawa K."/>
        </authorList>
    </citation>
    <scope>NUCLEOTIDE SEQUENCE [LARGE SCALE GENOMIC DNA]</scope>
</reference>
<evidence type="ECO:0000313" key="2">
    <source>
        <dbReference type="Proteomes" id="UP001054945"/>
    </source>
</evidence>
<organism evidence="1 2">
    <name type="scientific">Caerostris extrusa</name>
    <name type="common">Bark spider</name>
    <name type="synonym">Caerostris bankana</name>
    <dbReference type="NCBI Taxonomy" id="172846"/>
    <lineage>
        <taxon>Eukaryota</taxon>
        <taxon>Metazoa</taxon>
        <taxon>Ecdysozoa</taxon>
        <taxon>Arthropoda</taxon>
        <taxon>Chelicerata</taxon>
        <taxon>Arachnida</taxon>
        <taxon>Araneae</taxon>
        <taxon>Araneomorphae</taxon>
        <taxon>Entelegynae</taxon>
        <taxon>Araneoidea</taxon>
        <taxon>Araneidae</taxon>
        <taxon>Caerostris</taxon>
    </lineage>
</organism>
<evidence type="ECO:0000313" key="1">
    <source>
        <dbReference type="EMBL" id="GIY13778.1"/>
    </source>
</evidence>